<dbReference type="STRING" id="1492738.FEM21_04140"/>
<gene>
    <name evidence="2" type="ORF">FEM21_04140</name>
</gene>
<dbReference type="EMBL" id="JNCA01000003">
    <property type="protein sequence ID" value="KDN56395.1"/>
    <property type="molecule type" value="Genomic_DNA"/>
</dbReference>
<proteinExistence type="predicted"/>
<keyword evidence="3" id="KW-1185">Reference proteome</keyword>
<sequence>MLKKLFLFKKRMVFLNKNINLCLVFIIINYDNKQFLSKFAP</sequence>
<feature type="transmembrane region" description="Helical" evidence="1">
    <location>
        <begin position="12"/>
        <end position="30"/>
    </location>
</feature>
<dbReference type="PATRIC" id="fig|1492738.3.peg.410"/>
<evidence type="ECO:0000313" key="3">
    <source>
        <dbReference type="Proteomes" id="UP000027064"/>
    </source>
</evidence>
<reference evidence="2 3" key="1">
    <citation type="submission" date="2014-05" db="EMBL/GenBank/DDBJ databases">
        <title>Genome Sequence of Flavobacterium sp. EM1321.</title>
        <authorList>
            <person name="Shin S.-K."/>
            <person name="Yi H."/>
        </authorList>
    </citation>
    <scope>NUCLEOTIDE SEQUENCE [LARGE SCALE GENOMIC DNA]</scope>
    <source>
        <strain evidence="2 3">EM1321</strain>
    </source>
</reference>
<keyword evidence="1" id="KW-1133">Transmembrane helix</keyword>
<dbReference type="Proteomes" id="UP000027064">
    <property type="component" value="Unassembled WGS sequence"/>
</dbReference>
<protein>
    <submittedName>
        <fullName evidence="2">Uncharacterized protein</fullName>
    </submittedName>
</protein>
<organism evidence="2 3">
    <name type="scientific">Flavobacterium seoulense</name>
    <dbReference type="NCBI Taxonomy" id="1492738"/>
    <lineage>
        <taxon>Bacteria</taxon>
        <taxon>Pseudomonadati</taxon>
        <taxon>Bacteroidota</taxon>
        <taxon>Flavobacteriia</taxon>
        <taxon>Flavobacteriales</taxon>
        <taxon>Flavobacteriaceae</taxon>
        <taxon>Flavobacterium</taxon>
    </lineage>
</organism>
<evidence type="ECO:0000313" key="2">
    <source>
        <dbReference type="EMBL" id="KDN56395.1"/>
    </source>
</evidence>
<dbReference type="AlphaFoldDB" id="A0A066X0H7"/>
<keyword evidence="1" id="KW-0472">Membrane</keyword>
<comment type="caution">
    <text evidence="2">The sequence shown here is derived from an EMBL/GenBank/DDBJ whole genome shotgun (WGS) entry which is preliminary data.</text>
</comment>
<name>A0A066X0H7_9FLAO</name>
<evidence type="ECO:0000256" key="1">
    <source>
        <dbReference type="SAM" id="Phobius"/>
    </source>
</evidence>
<keyword evidence="1" id="KW-0812">Transmembrane</keyword>
<accession>A0A066X0H7</accession>